<dbReference type="EMBL" id="CP033137">
    <property type="protein sequence ID" value="AYO13854.1"/>
    <property type="molecule type" value="Genomic_DNA"/>
</dbReference>
<reference evidence="2 4" key="1">
    <citation type="journal article" date="2015" name="Genome Announc.">
        <title>Draft Genome Sequence of Vibrio owensii Strain SH-14, Which Causes Shrimp Acute Hepatopancreatic Necrosis Disease.</title>
        <authorList>
            <person name="Liu L."/>
            <person name="Xiao J."/>
            <person name="Xia X."/>
            <person name="Pan Y."/>
            <person name="Yan S."/>
            <person name="Wang Y."/>
        </authorList>
    </citation>
    <scope>NUCLEOTIDE SEQUENCE [LARGE SCALE GENOMIC DNA]</scope>
    <source>
        <strain evidence="2 4">SH14</strain>
    </source>
</reference>
<organism evidence="2 4">
    <name type="scientific">Vibrio owensii</name>
    <dbReference type="NCBI Taxonomy" id="696485"/>
    <lineage>
        <taxon>Bacteria</taxon>
        <taxon>Pseudomonadati</taxon>
        <taxon>Pseudomonadota</taxon>
        <taxon>Gammaproteobacteria</taxon>
        <taxon>Vibrionales</taxon>
        <taxon>Vibrionaceae</taxon>
        <taxon>Vibrio</taxon>
    </lineage>
</organism>
<gene>
    <name evidence="2" type="ORF">APZ19_05150</name>
    <name evidence="1" type="ORF">D0812_05240</name>
</gene>
<accession>A0AAP9GAK8</accession>
<dbReference type="InterPro" id="IPR021436">
    <property type="entry name" value="DUF3085"/>
</dbReference>
<dbReference type="Proteomes" id="UP000390336">
    <property type="component" value="Chromosome 1"/>
</dbReference>
<keyword evidence="3" id="KW-1185">Reference proteome</keyword>
<name>A0AAP9GAK8_9VIBR</name>
<reference evidence="2" key="3">
    <citation type="submission" date="2019-11" db="EMBL/GenBank/DDBJ databases">
        <title>Complete genome sequence of Vibrio owensii SH-14 isolated from shrimp with acute hepatopancreatic necrosis diease.</title>
        <authorList>
            <person name="Liang X."/>
            <person name="Wang Y."/>
        </authorList>
    </citation>
    <scope>NUCLEOTIDE SEQUENCE</scope>
    <source>
        <strain evidence="2">SH14</strain>
    </source>
</reference>
<proteinExistence type="predicted"/>
<evidence type="ECO:0000313" key="2">
    <source>
        <dbReference type="EMBL" id="QGH46529.1"/>
    </source>
</evidence>
<evidence type="ECO:0000313" key="1">
    <source>
        <dbReference type="EMBL" id="AYO13854.1"/>
    </source>
</evidence>
<dbReference type="RefSeq" id="WP_054824035.1">
    <property type="nucleotide sequence ID" value="NZ_CP033137.1"/>
</dbReference>
<dbReference type="Proteomes" id="UP000272136">
    <property type="component" value="Chromosome 1"/>
</dbReference>
<dbReference type="AlphaFoldDB" id="A0AAP9GAK8"/>
<sequence>MGIARFSVRNLCDKVFSEYKLQPRHSRGSNPDAEIFIVHNQGLYCMADCKHDLSNREASRVYAEGCNPNEDELWLQRSRELVGGDDFCQSIPSVWIEAAIVNEQEYLELNISSDSIELVA</sequence>
<dbReference type="EMBL" id="CP045859">
    <property type="protein sequence ID" value="QGH46529.1"/>
    <property type="molecule type" value="Genomic_DNA"/>
</dbReference>
<reference evidence="1 3" key="2">
    <citation type="submission" date="2018-10" db="EMBL/GenBank/DDBJ databases">
        <title>Whole Genome of Vibrio owensii strain 170502, isolated from Acute Hepatopancreatic Necrosis Disease (AHPND) shrimp.</title>
        <authorList>
            <person name="Yan M."/>
            <person name="Wang X."/>
            <person name="Wang Y."/>
        </authorList>
    </citation>
    <scope>NUCLEOTIDE SEQUENCE [LARGE SCALE GENOMIC DNA]</scope>
    <source>
        <strain evidence="1 3">1700302</strain>
    </source>
</reference>
<protein>
    <submittedName>
        <fullName evidence="2">DUF3085 domain-containing protein</fullName>
    </submittedName>
</protein>
<evidence type="ECO:0000313" key="4">
    <source>
        <dbReference type="Proteomes" id="UP000390336"/>
    </source>
</evidence>
<dbReference type="Pfam" id="PF11284">
    <property type="entry name" value="DUF3085"/>
    <property type="match status" value="1"/>
</dbReference>
<evidence type="ECO:0000313" key="3">
    <source>
        <dbReference type="Proteomes" id="UP000272136"/>
    </source>
</evidence>